<organism evidence="1 2">
    <name type="scientific">Thelohanellus kitauei</name>
    <name type="common">Myxosporean</name>
    <dbReference type="NCBI Taxonomy" id="669202"/>
    <lineage>
        <taxon>Eukaryota</taxon>
        <taxon>Metazoa</taxon>
        <taxon>Cnidaria</taxon>
        <taxon>Myxozoa</taxon>
        <taxon>Myxosporea</taxon>
        <taxon>Bivalvulida</taxon>
        <taxon>Platysporina</taxon>
        <taxon>Myxobolidae</taxon>
        <taxon>Thelohanellus</taxon>
    </lineage>
</organism>
<name>A0A0C2MQU2_THEKT</name>
<comment type="caution">
    <text evidence="1">The sequence shown here is derived from an EMBL/GenBank/DDBJ whole genome shotgun (WGS) entry which is preliminary data.</text>
</comment>
<keyword evidence="2" id="KW-1185">Reference proteome</keyword>
<protein>
    <submittedName>
        <fullName evidence="1">Uncharacterized protein</fullName>
    </submittedName>
</protein>
<proteinExistence type="predicted"/>
<dbReference type="EMBL" id="JWZT01004474">
    <property type="protein sequence ID" value="KII64027.1"/>
    <property type="molecule type" value="Genomic_DNA"/>
</dbReference>
<evidence type="ECO:0000313" key="2">
    <source>
        <dbReference type="Proteomes" id="UP000031668"/>
    </source>
</evidence>
<reference evidence="1 2" key="1">
    <citation type="journal article" date="2014" name="Genome Biol. Evol.">
        <title>The genome of the myxosporean Thelohanellus kitauei shows adaptations to nutrient acquisition within its fish host.</title>
        <authorList>
            <person name="Yang Y."/>
            <person name="Xiong J."/>
            <person name="Zhou Z."/>
            <person name="Huo F."/>
            <person name="Miao W."/>
            <person name="Ran C."/>
            <person name="Liu Y."/>
            <person name="Zhang J."/>
            <person name="Feng J."/>
            <person name="Wang M."/>
            <person name="Wang M."/>
            <person name="Wang L."/>
            <person name="Yao B."/>
        </authorList>
    </citation>
    <scope>NUCLEOTIDE SEQUENCE [LARGE SCALE GENOMIC DNA]</scope>
    <source>
        <strain evidence="1">Wuqing</strain>
    </source>
</reference>
<accession>A0A0C2MQU2</accession>
<dbReference type="Proteomes" id="UP000031668">
    <property type="component" value="Unassembled WGS sequence"/>
</dbReference>
<evidence type="ECO:0000313" key="1">
    <source>
        <dbReference type="EMBL" id="KII64027.1"/>
    </source>
</evidence>
<dbReference type="Gene3D" id="1.25.10.10">
    <property type="entry name" value="Leucine-rich Repeat Variant"/>
    <property type="match status" value="1"/>
</dbReference>
<dbReference type="AlphaFoldDB" id="A0A0C2MQU2"/>
<gene>
    <name evidence="1" type="ORF">RF11_14652</name>
</gene>
<sequence length="453" mass="52357">MIESAEFPVHLNQIMKLINNFPRDAPSFLLEACCRHLKDVLDYFNCLHNTLHDSAVDLNSIYKFFSRIPDAVATIIELNGKSCDRSFEAIDSTISFINNILVFCDKKSDVVSLAVLMRDVLENRMPDLSSFDHLNAIVKFYSKILLENFARKTNRSDSARFTLFMMTAFQIVTDGMHMVLRPDCEVTVIDEAFDLCFNVLDHFKNDEDICEKTSEVLNFLILTTENAGRFNYEDLFERLVKYYQKLRNSCLLEPFIYLVDNFKYHINSPMWFFPHFKIIVEHTGVFLSNKEINDHLLFVKRLMQLINPILAERYENLLEKIDIGNIVELASRGLLLEDTITFNECHKLLTELFIHPTLSDYSCGKCKSRPETKSIVGNLHNSHVHEIVKNCINVILSSGGSSHVKECGNLLRAMKITERNDIEKSFLIERGFMSEIWEISLMKSVKRKASLTT</sequence>
<dbReference type="InterPro" id="IPR011989">
    <property type="entry name" value="ARM-like"/>
</dbReference>